<name>A0A0A6P3E3_9GAMM</name>
<dbReference type="EMBL" id="JSZA02000001">
    <property type="protein sequence ID" value="KHD05293.1"/>
    <property type="molecule type" value="Genomic_DNA"/>
</dbReference>
<organism evidence="1 2">
    <name type="scientific">Candidatus Thiomargarita nelsonii</name>
    <dbReference type="NCBI Taxonomy" id="1003181"/>
    <lineage>
        <taxon>Bacteria</taxon>
        <taxon>Pseudomonadati</taxon>
        <taxon>Pseudomonadota</taxon>
        <taxon>Gammaproteobacteria</taxon>
        <taxon>Thiotrichales</taxon>
        <taxon>Thiotrichaceae</taxon>
        <taxon>Thiomargarita</taxon>
    </lineage>
</organism>
<comment type="caution">
    <text evidence="1">The sequence shown here is derived from an EMBL/GenBank/DDBJ whole genome shotgun (WGS) entry which is preliminary data.</text>
</comment>
<reference evidence="1 2" key="1">
    <citation type="journal article" date="2016" name="Front. Microbiol.">
        <title>Single-Cell (Meta-)Genomics of a Dimorphic Candidatus Thiomargarita nelsonii Reveals Genomic Plasticity.</title>
        <authorList>
            <person name="Flood B.E."/>
            <person name="Fliss P."/>
            <person name="Jones D.S."/>
            <person name="Dick G.J."/>
            <person name="Jain S."/>
            <person name="Kaster A.K."/>
            <person name="Winkel M."/>
            <person name="Mussmann M."/>
            <person name="Bailey J."/>
        </authorList>
    </citation>
    <scope>NUCLEOTIDE SEQUENCE [LARGE SCALE GENOMIC DNA]</scope>
    <source>
        <strain evidence="1">Hydrate Ridge</strain>
    </source>
</reference>
<accession>A0A0A6P3E3</accession>
<dbReference type="Proteomes" id="UP000030428">
    <property type="component" value="Unassembled WGS sequence"/>
</dbReference>
<evidence type="ECO:0000313" key="2">
    <source>
        <dbReference type="Proteomes" id="UP000030428"/>
    </source>
</evidence>
<evidence type="ECO:0000313" key="1">
    <source>
        <dbReference type="EMBL" id="KHD05293.1"/>
    </source>
</evidence>
<dbReference type="AlphaFoldDB" id="A0A0A6P3E3"/>
<gene>
    <name evidence="1" type="ORF">PN36_00450</name>
</gene>
<sequence>MKQLIAILISTTLTLSVSAESLKDALKAAKGGKYIAPSAAQVREAETLFIRTLKGEQSLDLQKAWQTQGFIMRTLRGSNLTIVQEINEKRTGRGFYLFRQHGGLPVALQAPHSFKDLYTRQITRQLMQEGNYIAAAWNTVPRYGKNKQDNFADMAHLEDTIFQAFGRAFVHQYPTGTIVQLHSFAQEKRKKNVGKTTDLILSNTTITPYQRVLNTNQCLKSKLTDFVVRLYPYEILELGGTSNSNAKDLRKRGFNHFIHIEMSKPLRQRLRKDKRLRGQFSACLQ</sequence>
<keyword evidence="2" id="KW-1185">Reference proteome</keyword>
<proteinExistence type="predicted"/>
<protein>
    <submittedName>
        <fullName evidence="1">Uncharacterized protein</fullName>
    </submittedName>
</protein>